<comment type="caution">
    <text evidence="2">The sequence shown here is derived from an EMBL/GenBank/DDBJ whole genome shotgun (WGS) entry which is preliminary data.</text>
</comment>
<reference evidence="2 3" key="2">
    <citation type="journal article" date="2019" name="G3 (Bethesda)">
        <title>Hybrid Assembly of the Genome of the Entomopathogenic Nematode Steinernema carpocapsae Identifies the X-Chromosome.</title>
        <authorList>
            <person name="Serra L."/>
            <person name="Macchietto M."/>
            <person name="Macias-Munoz A."/>
            <person name="McGill C.J."/>
            <person name="Rodriguez I.M."/>
            <person name="Rodriguez B."/>
            <person name="Murad R."/>
            <person name="Mortazavi A."/>
        </authorList>
    </citation>
    <scope>NUCLEOTIDE SEQUENCE [LARGE SCALE GENOMIC DNA]</scope>
    <source>
        <strain evidence="2 3">ALL</strain>
    </source>
</reference>
<feature type="compositionally biased region" description="Basic and acidic residues" evidence="1">
    <location>
        <begin position="7"/>
        <end position="23"/>
    </location>
</feature>
<proteinExistence type="predicted"/>
<protein>
    <submittedName>
        <fullName evidence="2">Uncharacterized protein</fullName>
    </submittedName>
</protein>
<evidence type="ECO:0000256" key="1">
    <source>
        <dbReference type="SAM" id="MobiDB-lite"/>
    </source>
</evidence>
<organism evidence="2 3">
    <name type="scientific">Steinernema carpocapsae</name>
    <name type="common">Entomopathogenic nematode</name>
    <dbReference type="NCBI Taxonomy" id="34508"/>
    <lineage>
        <taxon>Eukaryota</taxon>
        <taxon>Metazoa</taxon>
        <taxon>Ecdysozoa</taxon>
        <taxon>Nematoda</taxon>
        <taxon>Chromadorea</taxon>
        <taxon>Rhabditida</taxon>
        <taxon>Tylenchina</taxon>
        <taxon>Panagrolaimomorpha</taxon>
        <taxon>Strongyloidoidea</taxon>
        <taxon>Steinernematidae</taxon>
        <taxon>Steinernema</taxon>
    </lineage>
</organism>
<sequence length="134" mass="15029">MKNAWSEARRTETKQRGGGREREAFVPRAEERFHFQLFKCCCCCELVLCSDTGAKVIPNGRPGAAARQSPLVSNLTRNSLNWVLEGPAENSLLECLSSSPPHSARCTQRSRYSPSCFVRMQVDTGRPIKLPVRF</sequence>
<reference evidence="2 3" key="1">
    <citation type="journal article" date="2015" name="Genome Biol.">
        <title>Comparative genomics of Steinernema reveals deeply conserved gene regulatory networks.</title>
        <authorList>
            <person name="Dillman A.R."/>
            <person name="Macchietto M."/>
            <person name="Porter C.F."/>
            <person name="Rogers A."/>
            <person name="Williams B."/>
            <person name="Antoshechkin I."/>
            <person name="Lee M.M."/>
            <person name="Goodwin Z."/>
            <person name="Lu X."/>
            <person name="Lewis E.E."/>
            <person name="Goodrich-Blair H."/>
            <person name="Stock S.P."/>
            <person name="Adams B.J."/>
            <person name="Sternberg P.W."/>
            <person name="Mortazavi A."/>
        </authorList>
    </citation>
    <scope>NUCLEOTIDE SEQUENCE [LARGE SCALE GENOMIC DNA]</scope>
    <source>
        <strain evidence="2 3">ALL</strain>
    </source>
</reference>
<evidence type="ECO:0000313" key="2">
    <source>
        <dbReference type="EMBL" id="TKR78037.1"/>
    </source>
</evidence>
<feature type="region of interest" description="Disordered" evidence="1">
    <location>
        <begin position="1"/>
        <end position="23"/>
    </location>
</feature>
<dbReference type="EMBL" id="AZBU02000005">
    <property type="protein sequence ID" value="TKR78037.1"/>
    <property type="molecule type" value="Genomic_DNA"/>
</dbReference>
<accession>A0A4U5N615</accession>
<keyword evidence="3" id="KW-1185">Reference proteome</keyword>
<evidence type="ECO:0000313" key="3">
    <source>
        <dbReference type="Proteomes" id="UP000298663"/>
    </source>
</evidence>
<dbReference type="Proteomes" id="UP000298663">
    <property type="component" value="Unassembled WGS sequence"/>
</dbReference>
<dbReference type="AlphaFoldDB" id="A0A4U5N615"/>
<gene>
    <name evidence="2" type="ORF">L596_018909</name>
</gene>
<name>A0A4U5N615_STECR</name>